<keyword evidence="3" id="KW-1003">Cell membrane</keyword>
<dbReference type="OrthoDB" id="4804620at2"/>
<keyword evidence="12" id="KW-1185">Reference proteome</keyword>
<keyword evidence="4" id="KW-0997">Cell inner membrane</keyword>
<feature type="domain" description="Tripartite ATP-independent periplasmic transporters DctQ component" evidence="10">
    <location>
        <begin position="53"/>
        <end position="187"/>
    </location>
</feature>
<keyword evidence="7 9" id="KW-0472">Membrane</keyword>
<feature type="transmembrane region" description="Helical" evidence="9">
    <location>
        <begin position="80"/>
        <end position="106"/>
    </location>
</feature>
<evidence type="ECO:0000256" key="1">
    <source>
        <dbReference type="ARBA" id="ARBA00004429"/>
    </source>
</evidence>
<name>A0A0K2H0B3_9CORY</name>
<organism evidence="11 12">
    <name type="scientific">Corynebacterium lactis RW2-5</name>
    <dbReference type="NCBI Taxonomy" id="1408189"/>
    <lineage>
        <taxon>Bacteria</taxon>
        <taxon>Bacillati</taxon>
        <taxon>Actinomycetota</taxon>
        <taxon>Actinomycetes</taxon>
        <taxon>Mycobacteriales</taxon>
        <taxon>Corynebacteriaceae</taxon>
        <taxon>Corynebacterium</taxon>
    </lineage>
</organism>
<dbReference type="STRING" id="1408189.CLAC_04940"/>
<comment type="similarity">
    <text evidence="8">Belongs to the TRAP transporter small permease family.</text>
</comment>
<evidence type="ECO:0000256" key="6">
    <source>
        <dbReference type="ARBA" id="ARBA00022989"/>
    </source>
</evidence>
<evidence type="ECO:0000256" key="2">
    <source>
        <dbReference type="ARBA" id="ARBA00022448"/>
    </source>
</evidence>
<evidence type="ECO:0000313" key="12">
    <source>
        <dbReference type="Proteomes" id="UP000058446"/>
    </source>
</evidence>
<dbReference type="EMBL" id="CP006841">
    <property type="protein sequence ID" value="ALA67161.1"/>
    <property type="molecule type" value="Genomic_DNA"/>
</dbReference>
<dbReference type="AlphaFoldDB" id="A0A0K2H0B3"/>
<accession>A0A0K2H0B3</accession>
<reference evidence="11 12" key="1">
    <citation type="submission" date="2013-10" db="EMBL/GenBank/DDBJ databases">
        <title>Complete genome sequence of Corynebacterium lactis DSM 45799(T), isolated from raw cow milk.</title>
        <authorList>
            <person name="Ruckert C."/>
            <person name="Albersmeier A."/>
            <person name="Lipski A."/>
            <person name="Kalinowski J."/>
        </authorList>
    </citation>
    <scope>NUCLEOTIDE SEQUENCE [LARGE SCALE GENOMIC DNA]</scope>
    <source>
        <strain evidence="11 12">RW2-5</strain>
    </source>
</reference>
<dbReference type="RefSeq" id="WP_053411936.1">
    <property type="nucleotide sequence ID" value="NZ_CP006841.1"/>
</dbReference>
<feature type="transmembrane region" description="Helical" evidence="9">
    <location>
        <begin position="118"/>
        <end position="141"/>
    </location>
</feature>
<evidence type="ECO:0000313" key="11">
    <source>
        <dbReference type="EMBL" id="ALA67161.1"/>
    </source>
</evidence>
<evidence type="ECO:0000259" key="10">
    <source>
        <dbReference type="Pfam" id="PF04290"/>
    </source>
</evidence>
<protein>
    <submittedName>
        <fullName evidence="11">Membrane protein</fullName>
    </submittedName>
</protein>
<evidence type="ECO:0000256" key="7">
    <source>
        <dbReference type="ARBA" id="ARBA00023136"/>
    </source>
</evidence>
<dbReference type="PATRIC" id="fig|1408189.4.peg.983"/>
<dbReference type="GO" id="GO:0005886">
    <property type="term" value="C:plasma membrane"/>
    <property type="evidence" value="ECO:0007669"/>
    <property type="project" value="UniProtKB-SubCell"/>
</dbReference>
<evidence type="ECO:0000256" key="4">
    <source>
        <dbReference type="ARBA" id="ARBA00022519"/>
    </source>
</evidence>
<dbReference type="Proteomes" id="UP000058446">
    <property type="component" value="Chromosome"/>
</dbReference>
<dbReference type="PANTHER" id="PTHR35011">
    <property type="entry name" value="2,3-DIKETO-L-GULONATE TRAP TRANSPORTER SMALL PERMEASE PROTEIN YIAM"/>
    <property type="match status" value="1"/>
</dbReference>
<gene>
    <name evidence="11" type="ORF">CLAC_04940</name>
</gene>
<evidence type="ECO:0000256" key="3">
    <source>
        <dbReference type="ARBA" id="ARBA00022475"/>
    </source>
</evidence>
<sequence>MESIILHPGHHGTGRRTTYGFITDDYQALHRFQNFISGICAWIAGTATVTVGVLTVVEVFMRGVLARPLGWNVGFSERYLMVAIAFFGLVTAYRTGAHIAVASLYGKFAPRTRKVLMLLTEVIVAGAFLSLAVAGVDNVAFSVSIDERIPPGMADLPWPSWTWRILVPTAAVLGFVVVAIDIFRELTTSWSAPATDYEPGEE</sequence>
<comment type="subcellular location">
    <subcellularLocation>
        <location evidence="1">Cell inner membrane</location>
        <topology evidence="1">Multi-pass membrane protein</topology>
    </subcellularLocation>
</comment>
<dbReference type="InterPro" id="IPR007387">
    <property type="entry name" value="TRAP_DctQ"/>
</dbReference>
<keyword evidence="6 9" id="KW-1133">Transmembrane helix</keyword>
<dbReference type="KEGG" id="clw:CLAC_04940"/>
<proteinExistence type="inferred from homology"/>
<evidence type="ECO:0000256" key="5">
    <source>
        <dbReference type="ARBA" id="ARBA00022692"/>
    </source>
</evidence>
<evidence type="ECO:0000256" key="8">
    <source>
        <dbReference type="ARBA" id="ARBA00038436"/>
    </source>
</evidence>
<dbReference type="Pfam" id="PF04290">
    <property type="entry name" value="DctQ"/>
    <property type="match status" value="1"/>
</dbReference>
<dbReference type="InterPro" id="IPR055348">
    <property type="entry name" value="DctQ"/>
</dbReference>
<feature type="transmembrane region" description="Helical" evidence="9">
    <location>
        <begin position="161"/>
        <end position="183"/>
    </location>
</feature>
<evidence type="ECO:0000256" key="9">
    <source>
        <dbReference type="SAM" id="Phobius"/>
    </source>
</evidence>
<keyword evidence="2" id="KW-0813">Transport</keyword>
<keyword evidence="5 9" id="KW-0812">Transmembrane</keyword>
<feature type="transmembrane region" description="Helical" evidence="9">
    <location>
        <begin position="39"/>
        <end position="60"/>
    </location>
</feature>